<feature type="transmembrane region" description="Helical" evidence="1">
    <location>
        <begin position="21"/>
        <end position="44"/>
    </location>
</feature>
<dbReference type="AlphaFoldDB" id="A0A558HJC5"/>
<dbReference type="STRING" id="553385.GCA_000591415_00821"/>
<evidence type="ECO:0000313" key="3">
    <source>
        <dbReference type="Proteomes" id="UP000319941"/>
    </source>
</evidence>
<proteinExistence type="predicted"/>
<keyword evidence="3" id="KW-1185">Reference proteome</keyword>
<dbReference type="OrthoDB" id="2955631at2"/>
<sequence length="462" mass="51318">MIRWIQQPLMWVRAYTTSIAYLPSLLATLYITLGLLSVLPAGLLDPSSLPGSDLLKALTFKEHDTPRTLLAALVGGLISLMVFSFTMVMSVLTQAGAQFSHKLLLGLVTERHHQLVLGHYLGSLLFLLINLMVPNEGDAPTLWRSLAVYLGVLMMVNCLGMFIYFIHQASQSVQINAVARRLAGRTRASLSRLRERNRGNGYSDREVTRNDDHCQLLRARRRGYVQQVDFAALRALAIEHDMVVHLDFALGAFIVSGMPLMRIEWPNGLPQDLPQGSSAGDELDEAQQAELIKKLRAALGYLDGESVDDLHEHGLTQLMEVAIKALSPGINDPGTARLCLHQLTELLSERMLLPSCNCCVDDQKRVRVSWAMESFDSLLYRSISPILHYGRNDLSICLALLELLKTLSLLGAEPGHIALLQQHADKVVDAILAQADFEIDQRFIEQSLKAGHHQLSLPSTPW</sequence>
<dbReference type="Pfam" id="PF10011">
    <property type="entry name" value="DUF2254"/>
    <property type="match status" value="1"/>
</dbReference>
<feature type="transmembrane region" description="Helical" evidence="1">
    <location>
        <begin position="146"/>
        <end position="166"/>
    </location>
</feature>
<keyword evidence="1" id="KW-0812">Transmembrane</keyword>
<dbReference type="RefSeq" id="WP_024951136.1">
    <property type="nucleotide sequence ID" value="NZ_CAWOWR010000137.1"/>
</dbReference>
<evidence type="ECO:0000256" key="1">
    <source>
        <dbReference type="SAM" id="Phobius"/>
    </source>
</evidence>
<protein>
    <submittedName>
        <fullName evidence="2">DUF2254 domain-containing protein</fullName>
    </submittedName>
</protein>
<keyword evidence="1" id="KW-1133">Transmembrane helix</keyword>
<comment type="caution">
    <text evidence="2">The sequence shown here is derived from an EMBL/GenBank/DDBJ whole genome shotgun (WGS) entry which is preliminary data.</text>
</comment>
<dbReference type="Proteomes" id="UP000319941">
    <property type="component" value="Unassembled WGS sequence"/>
</dbReference>
<keyword evidence="1" id="KW-0472">Membrane</keyword>
<reference evidence="2 3" key="1">
    <citation type="submission" date="2019-07" db="EMBL/GenBank/DDBJ databases">
        <title>Diversity of Bacteria from Kongsfjorden, Arctic.</title>
        <authorList>
            <person name="Yu Y."/>
        </authorList>
    </citation>
    <scope>NUCLEOTIDE SEQUENCE [LARGE SCALE GENOMIC DNA]</scope>
    <source>
        <strain evidence="2 3">SM1923</strain>
    </source>
</reference>
<feature type="transmembrane region" description="Helical" evidence="1">
    <location>
        <begin position="69"/>
        <end position="93"/>
    </location>
</feature>
<feature type="transmembrane region" description="Helical" evidence="1">
    <location>
        <begin position="114"/>
        <end position="134"/>
    </location>
</feature>
<gene>
    <name evidence="2" type="ORF">FQP86_11945</name>
</gene>
<dbReference type="EMBL" id="VNFH01000008">
    <property type="protein sequence ID" value="TVU69168.1"/>
    <property type="molecule type" value="Genomic_DNA"/>
</dbReference>
<accession>A0A558HJC5</accession>
<dbReference type="InterPro" id="IPR018723">
    <property type="entry name" value="DUF2254_membrane"/>
</dbReference>
<name>A0A558HJC5_9GAMM</name>
<evidence type="ECO:0000313" key="2">
    <source>
        <dbReference type="EMBL" id="TVU69168.1"/>
    </source>
</evidence>
<organism evidence="2 3">
    <name type="scientific">Cobetia crustatorum</name>
    <dbReference type="NCBI Taxonomy" id="553385"/>
    <lineage>
        <taxon>Bacteria</taxon>
        <taxon>Pseudomonadati</taxon>
        <taxon>Pseudomonadota</taxon>
        <taxon>Gammaproteobacteria</taxon>
        <taxon>Oceanospirillales</taxon>
        <taxon>Halomonadaceae</taxon>
        <taxon>Cobetia</taxon>
    </lineage>
</organism>